<evidence type="ECO:0000256" key="1">
    <source>
        <dbReference type="SAM" id="Phobius"/>
    </source>
</evidence>
<dbReference type="RefSeq" id="XP_067768447.1">
    <property type="nucleotide sequence ID" value="XM_067904965.1"/>
</dbReference>
<feature type="transmembrane region" description="Helical" evidence="1">
    <location>
        <begin position="166"/>
        <end position="187"/>
    </location>
</feature>
<accession>A0A9P8M0K6</accession>
<protein>
    <recommendedName>
        <fullName evidence="4">Transmembrane protein</fullName>
    </recommendedName>
</protein>
<evidence type="ECO:0008006" key="4">
    <source>
        <dbReference type="Google" id="ProtNLM"/>
    </source>
</evidence>
<name>A0A9P8M0K6_9EUKA</name>
<dbReference type="GeneID" id="94295051"/>
<gene>
    <name evidence="2" type="ORF">SS50377_21028</name>
</gene>
<keyword evidence="1" id="KW-0472">Membrane</keyword>
<organism evidence="2 3">
    <name type="scientific">Spironucleus salmonicida</name>
    <dbReference type="NCBI Taxonomy" id="348837"/>
    <lineage>
        <taxon>Eukaryota</taxon>
        <taxon>Metamonada</taxon>
        <taxon>Diplomonadida</taxon>
        <taxon>Hexamitidae</taxon>
        <taxon>Hexamitinae</taxon>
        <taxon>Spironucleus</taxon>
    </lineage>
</organism>
<dbReference type="KEGG" id="ssao:94295051"/>
<sequence length="200" mass="23909">MQYLLKLALFKILKINKLATTQHKRSQLCFSFDSQCLSSKISYMPPLYQQSTIIIISNNLIIIHINYFPNLLFKTYLVSVITNILHTLAALTENILSINKMLLKNQVKQLRSQQLIVLIMLQKLFLCFHEQIVDFYQFRQEIAIIKYIYYRFSQISKQKYFKITSLWCYLAKSIIFLFQTLLNFTYFQSLISNIHFYIKK</sequence>
<comment type="caution">
    <text evidence="2">The sequence shown here is derived from an EMBL/GenBank/DDBJ whole genome shotgun (WGS) entry which is preliminary data.</text>
</comment>
<dbReference type="EMBL" id="AUWU02000001">
    <property type="protein sequence ID" value="KAH0577674.1"/>
    <property type="molecule type" value="Genomic_DNA"/>
</dbReference>
<dbReference type="Proteomes" id="UP000018208">
    <property type="component" value="Unassembled WGS sequence"/>
</dbReference>
<keyword evidence="1" id="KW-0812">Transmembrane</keyword>
<proteinExistence type="predicted"/>
<dbReference type="AlphaFoldDB" id="A0A9P8M0K6"/>
<reference evidence="2 3" key="1">
    <citation type="journal article" date="2014" name="PLoS Genet.">
        <title>The Genome of Spironucleus salmonicida Highlights a Fish Pathogen Adapted to Fluctuating Environments.</title>
        <authorList>
            <person name="Xu F."/>
            <person name="Jerlstrom-Hultqvist J."/>
            <person name="Einarsson E."/>
            <person name="Astvaldsson A."/>
            <person name="Svard S.G."/>
            <person name="Andersson J.O."/>
        </authorList>
    </citation>
    <scope>NUCLEOTIDE SEQUENCE [LARGE SCALE GENOMIC DNA]</scope>
    <source>
        <strain evidence="2 3">ATCC 50377</strain>
    </source>
</reference>
<keyword evidence="3" id="KW-1185">Reference proteome</keyword>
<keyword evidence="1" id="KW-1133">Transmembrane helix</keyword>
<evidence type="ECO:0000313" key="3">
    <source>
        <dbReference type="Proteomes" id="UP000018208"/>
    </source>
</evidence>
<evidence type="ECO:0000313" key="2">
    <source>
        <dbReference type="EMBL" id="KAH0577674.1"/>
    </source>
</evidence>
<feature type="transmembrane region" description="Helical" evidence="1">
    <location>
        <begin position="75"/>
        <end position="96"/>
    </location>
</feature>